<comment type="caution">
    <text evidence="10">The sequence shown here is derived from an EMBL/GenBank/DDBJ whole genome shotgun (WGS) entry which is preliminary data.</text>
</comment>
<dbReference type="GO" id="GO:0005789">
    <property type="term" value="C:endoplasmic reticulum membrane"/>
    <property type="evidence" value="ECO:0007669"/>
    <property type="project" value="UniProtKB-SubCell"/>
</dbReference>
<evidence type="ECO:0000256" key="4">
    <source>
        <dbReference type="ARBA" id="ARBA00022692"/>
    </source>
</evidence>
<feature type="transmembrane region" description="Helical" evidence="8">
    <location>
        <begin position="212"/>
        <end position="240"/>
    </location>
</feature>
<keyword evidence="6 8" id="KW-1133">Transmembrane helix</keyword>
<dbReference type="InterPro" id="IPR009580">
    <property type="entry name" value="GPI_biosynthesis_protein_Pig-F"/>
</dbReference>
<feature type="transmembrane region" description="Helical" evidence="8">
    <location>
        <begin position="109"/>
        <end position="130"/>
    </location>
</feature>
<dbReference type="EMBL" id="CAMKVN010000042">
    <property type="protein sequence ID" value="CAI2162543.1"/>
    <property type="molecule type" value="Genomic_DNA"/>
</dbReference>
<reference evidence="10" key="1">
    <citation type="submission" date="2022-08" db="EMBL/GenBank/DDBJ databases">
        <authorList>
            <person name="Kallberg Y."/>
            <person name="Tangrot J."/>
            <person name="Rosling A."/>
        </authorList>
    </citation>
    <scope>NUCLEOTIDE SEQUENCE</scope>
    <source>
        <strain evidence="10">Wild A</strain>
    </source>
</reference>
<evidence type="ECO:0000256" key="1">
    <source>
        <dbReference type="ARBA" id="ARBA00004477"/>
    </source>
</evidence>
<keyword evidence="7 8" id="KW-0472">Membrane</keyword>
<evidence type="ECO:0000256" key="6">
    <source>
        <dbReference type="ARBA" id="ARBA00022989"/>
    </source>
</evidence>
<name>A0A9W4SCT5_9GLOM</name>
<dbReference type="Proteomes" id="UP001153678">
    <property type="component" value="Unassembled WGS sequence"/>
</dbReference>
<dbReference type="Pfam" id="PF06699">
    <property type="entry name" value="PIG-F"/>
    <property type="match status" value="1"/>
</dbReference>
<dbReference type="Gene3D" id="1.10.10.60">
    <property type="entry name" value="Homeodomain-like"/>
    <property type="match status" value="1"/>
</dbReference>
<evidence type="ECO:0000256" key="7">
    <source>
        <dbReference type="ARBA" id="ARBA00023136"/>
    </source>
</evidence>
<organism evidence="10 11">
    <name type="scientific">Funneliformis geosporum</name>
    <dbReference type="NCBI Taxonomy" id="1117311"/>
    <lineage>
        <taxon>Eukaryota</taxon>
        <taxon>Fungi</taxon>
        <taxon>Fungi incertae sedis</taxon>
        <taxon>Mucoromycota</taxon>
        <taxon>Glomeromycotina</taxon>
        <taxon>Glomeromycetes</taxon>
        <taxon>Glomerales</taxon>
        <taxon>Glomeraceae</taxon>
        <taxon>Funneliformis</taxon>
    </lineage>
</organism>
<gene>
    <name evidence="10" type="ORF">FWILDA_LOCUS613</name>
</gene>
<evidence type="ECO:0000313" key="11">
    <source>
        <dbReference type="Proteomes" id="UP001153678"/>
    </source>
</evidence>
<dbReference type="OrthoDB" id="17366at2759"/>
<dbReference type="AlphaFoldDB" id="A0A9W4SCT5"/>
<accession>A0A9W4SCT5</accession>
<keyword evidence="4 8" id="KW-0812">Transmembrane</keyword>
<sequence>MLGSESKLVPPAALVAPFEWTNDATLELIRLRRDYHNDFEFVSNNRHERIWQNISNDLLNNGGFAASPAQCRRKWYSLKYGDSSNVGYETNKKFKNLFNDFIRKKGKNFFVALYLTAFSAFLLHLVSVLFGAPLFHNVQNTLMFAIYVSLLGIFPPAVAFKTHGPYWSRVFSDFNPETIPEKMVYYSTVGTIIGAWAGAIVIPLDWDRSWQVWPISCVISAYIGHVIGSILAVIVCYFNPESSTLRKKRR</sequence>
<evidence type="ECO:0000313" key="10">
    <source>
        <dbReference type="EMBL" id="CAI2162543.1"/>
    </source>
</evidence>
<protein>
    <submittedName>
        <fullName evidence="10">2208_t:CDS:1</fullName>
    </submittedName>
</protein>
<comment type="subcellular location">
    <subcellularLocation>
        <location evidence="1">Endoplasmic reticulum membrane</location>
        <topology evidence="1">Multi-pass membrane protein</topology>
    </subcellularLocation>
</comment>
<keyword evidence="5" id="KW-0256">Endoplasmic reticulum</keyword>
<proteinExistence type="predicted"/>
<comment type="pathway">
    <text evidence="2">Glycolipid biosynthesis; glycosylphosphatidylinositol-anchor biosynthesis.</text>
</comment>
<keyword evidence="3" id="KW-0337">GPI-anchor biosynthesis</keyword>
<evidence type="ECO:0000256" key="5">
    <source>
        <dbReference type="ARBA" id="ARBA00022824"/>
    </source>
</evidence>
<evidence type="ECO:0000259" key="9">
    <source>
        <dbReference type="Pfam" id="PF13837"/>
    </source>
</evidence>
<dbReference type="InterPro" id="IPR044822">
    <property type="entry name" value="Myb_DNA-bind_4"/>
</dbReference>
<dbReference type="GO" id="GO:0006506">
    <property type="term" value="P:GPI anchor biosynthetic process"/>
    <property type="evidence" value="ECO:0007669"/>
    <property type="project" value="UniProtKB-KW"/>
</dbReference>
<evidence type="ECO:0000256" key="3">
    <source>
        <dbReference type="ARBA" id="ARBA00022502"/>
    </source>
</evidence>
<feature type="domain" description="Myb/SANT-like DNA-binding" evidence="9">
    <location>
        <begin position="19"/>
        <end position="79"/>
    </location>
</feature>
<dbReference type="Pfam" id="PF13837">
    <property type="entry name" value="Myb_DNA-bind_4"/>
    <property type="match status" value="1"/>
</dbReference>
<keyword evidence="11" id="KW-1185">Reference proteome</keyword>
<evidence type="ECO:0000256" key="8">
    <source>
        <dbReference type="SAM" id="Phobius"/>
    </source>
</evidence>
<feature type="transmembrane region" description="Helical" evidence="8">
    <location>
        <begin position="183"/>
        <end position="206"/>
    </location>
</feature>
<evidence type="ECO:0000256" key="2">
    <source>
        <dbReference type="ARBA" id="ARBA00004687"/>
    </source>
</evidence>
<feature type="transmembrane region" description="Helical" evidence="8">
    <location>
        <begin position="142"/>
        <end position="162"/>
    </location>
</feature>